<evidence type="ECO:0008006" key="3">
    <source>
        <dbReference type="Google" id="ProtNLM"/>
    </source>
</evidence>
<sequence>MIRLPLLNIFPFKFEEFVPPVNPFLLETLGQKSPPRPWVTISNALDFARYSAKKSGACGYLDDFVIAALNSNGGSNFAWLQKMPVISETPAILRYQTHHDNALDTMAELSRLQTTLSPGQVLFHGGHWKWSLRQGSIVPQDVPLSTSLTAVTSACHSRDSGKQEEGPFYLWVIRIGQSFNAPVYFYDCYGESDHKHEFEVLIAPGSRMQVEHVEQVGNYHLVCVVLE</sequence>
<evidence type="ECO:0000313" key="2">
    <source>
        <dbReference type="Proteomes" id="UP000542695"/>
    </source>
</evidence>
<protein>
    <recommendedName>
        <fullName evidence="3">ADP ribosyltransferase domain-containing protein</fullName>
    </recommendedName>
</protein>
<dbReference type="RefSeq" id="WP_177011012.1">
    <property type="nucleotide sequence ID" value="NZ_JACARV010000080.1"/>
</dbReference>
<organism evidence="1 2">
    <name type="scientific">Pseudomonas putida</name>
    <name type="common">Arthrobacter siderocapsulatus</name>
    <dbReference type="NCBI Taxonomy" id="303"/>
    <lineage>
        <taxon>Bacteria</taxon>
        <taxon>Pseudomonadati</taxon>
        <taxon>Pseudomonadota</taxon>
        <taxon>Gammaproteobacteria</taxon>
        <taxon>Pseudomonadales</taxon>
        <taxon>Pseudomonadaceae</taxon>
        <taxon>Pseudomonas</taxon>
    </lineage>
</organism>
<name>A0A7Y7ZE27_PSEPU</name>
<dbReference type="EMBL" id="JACARV010000080">
    <property type="protein sequence ID" value="NWC83110.1"/>
    <property type="molecule type" value="Genomic_DNA"/>
</dbReference>
<proteinExistence type="predicted"/>
<comment type="caution">
    <text evidence="1">The sequence shown here is derived from an EMBL/GenBank/DDBJ whole genome shotgun (WGS) entry which is preliminary data.</text>
</comment>
<evidence type="ECO:0000313" key="1">
    <source>
        <dbReference type="EMBL" id="NWC83110.1"/>
    </source>
</evidence>
<dbReference type="Proteomes" id="UP000542695">
    <property type="component" value="Unassembled WGS sequence"/>
</dbReference>
<accession>A0A7Y7ZE27</accession>
<dbReference type="AlphaFoldDB" id="A0A7Y7ZE27"/>
<reference evidence="1 2" key="1">
    <citation type="submission" date="2020-04" db="EMBL/GenBank/DDBJ databases">
        <title>Molecular characterization of pseudomonads from Agaricus bisporus reveal novel blotch 2 pathogens in Western Europe.</title>
        <authorList>
            <person name="Taparia T."/>
            <person name="Krijger M."/>
            <person name="Haynes E."/>
            <person name="Elpinstone J.G."/>
            <person name="Noble R."/>
            <person name="Van Der Wolf J."/>
        </authorList>
    </citation>
    <scope>NUCLEOTIDE SEQUENCE [LARGE SCALE GENOMIC DNA]</scope>
    <source>
        <strain evidence="1 2">P7765</strain>
    </source>
</reference>
<gene>
    <name evidence="1" type="ORF">HX798_22880</name>
</gene>